<sequence>MLSFSSVDELVTYLRAESDKGERFATRFILLEGTEAWDDLTTRLPYEVDSIIRLSEFCSEDDVFPDTSRLISYLKEQARRCKKLLITPLSEWVRLNPEKTDVIQLLAEWPVSYFPDGVRRIYVPLLSIKDSFYQAIECVVRYRSGELPQEWYLESEGTSDIVVASFLGDAGNRKVAWGIKEYLSFWEKGSVKRVWLKTEFAPWLPVRQIRSQCRVQLYPTCFEYVLKTLGCAELKREWGSAEQWEWLATRLCEGESLDKLASRLLNVADYNADQLFTLWPEFDEYGRWLAWLWSKSRNKSDSYLYHVLEGNHRFNDFPRDAVTTIFRLQMNRSYSRERKELLQRIGIKAMPTEFWEAYRKLTDPLARIAVLTDISEEERREIVLCTSQLMEEADSAVWWEYLEIAFPALAWYLRPPMIGDEFVARYFSVYNCCRVRDRANEQLALLTNQWANQQLLWNYPPRSELLAELRANGAKVYWVDAMGVEWAGLLARILTEKSEVECEVRIARSSLPTITDANQGWESGETVERGLDDIAHHYAYVFPDSFLKAMKVIEHVAERVLGLLREVDTVVITSDHGLSRFSATSDIKVDVPEGAEVVLPGRYAILKDGGSQGVRNYQCYGMWVSDNDKLLLLTHARIKGSGYCPGEVHGGATPEEFLAPVIIVRKGRTELQFEVVDNVVRLNPKGEGVLTVRCNRVVHDLRLLLRGQVISGKSENGREWVFLLRRLKSGQHQHTAEVYCGSQPVGRINFKTIKGITQSDLGI</sequence>
<dbReference type="NCBIfam" id="NF033445">
    <property type="entry name" value="BREX_PglZ_4"/>
    <property type="match status" value="1"/>
</dbReference>
<feature type="domain" description="DUF7863" evidence="1">
    <location>
        <begin position="230"/>
        <end position="387"/>
    </location>
</feature>
<dbReference type="InterPro" id="IPR057185">
    <property type="entry name" value="DUF7863"/>
</dbReference>
<dbReference type="Pfam" id="PF25263">
    <property type="entry name" value="DUF7863"/>
    <property type="match status" value="1"/>
</dbReference>
<name>A0AAT9L9N8_9FIRM</name>
<organism evidence="2">
    <name type="scientific">Candidatus Fermentithermobacillus carboniphilus</name>
    <dbReference type="NCBI Taxonomy" id="3085328"/>
    <lineage>
        <taxon>Bacteria</taxon>
        <taxon>Bacillati</taxon>
        <taxon>Bacillota</taxon>
        <taxon>Candidatus Fermentithermobacillia</taxon>
        <taxon>Candidatus Fermentithermobacillales</taxon>
        <taxon>Candidatus Fermentithermobacillaceae</taxon>
        <taxon>Candidatus Fermentithermobacillus</taxon>
    </lineage>
</organism>
<reference evidence="2" key="2">
    <citation type="journal article" date="2023" name="Biology">
        <title>Prokaryotic Life Associated with Coal-Fire Gas Vents Revealed by Metagenomics.</title>
        <authorList>
            <person name="Kadnikov V.V."/>
            <person name="Mardanov A.V."/>
            <person name="Beletsky A.V."/>
            <person name="Karnachuk O.V."/>
            <person name="Ravin N.V."/>
        </authorList>
    </citation>
    <scope>NUCLEOTIDE SEQUENCE</scope>
    <source>
        <strain evidence="2">Bu02</strain>
    </source>
</reference>
<dbReference type="KEGG" id="fcz:IMF26_06650"/>
<reference evidence="2" key="1">
    <citation type="submission" date="2020-10" db="EMBL/GenBank/DDBJ databases">
        <authorList>
            <person name="Kadnikov V."/>
            <person name="Beletsky A.V."/>
            <person name="Mardanov A.V."/>
            <person name="Karnachuk O.V."/>
            <person name="Ravin N.V."/>
        </authorList>
    </citation>
    <scope>NUCLEOTIDE SEQUENCE</scope>
    <source>
        <strain evidence="2">Bu02</strain>
    </source>
</reference>
<protein>
    <submittedName>
        <fullName evidence="2">BREX-4 system phosphatase PglZ</fullName>
    </submittedName>
</protein>
<dbReference type="EMBL" id="CP062796">
    <property type="protein sequence ID" value="QUL97786.1"/>
    <property type="molecule type" value="Genomic_DNA"/>
</dbReference>
<evidence type="ECO:0000313" key="2">
    <source>
        <dbReference type="EMBL" id="QUL97786.1"/>
    </source>
</evidence>
<proteinExistence type="predicted"/>
<evidence type="ECO:0000259" key="1">
    <source>
        <dbReference type="Pfam" id="PF25263"/>
    </source>
</evidence>
<accession>A0AAT9L9N8</accession>
<gene>
    <name evidence="2" type="primary">pglZ</name>
    <name evidence="2" type="ORF">IMF26_06650</name>
</gene>
<dbReference type="AlphaFoldDB" id="A0AAT9L9N8"/>